<evidence type="ECO:0000313" key="2">
    <source>
        <dbReference type="Proteomes" id="UP000606044"/>
    </source>
</evidence>
<organism evidence="1 2">
    <name type="scientific">Azorhizobium oxalatiphilum</name>
    <dbReference type="NCBI Taxonomy" id="980631"/>
    <lineage>
        <taxon>Bacteria</taxon>
        <taxon>Pseudomonadati</taxon>
        <taxon>Pseudomonadota</taxon>
        <taxon>Alphaproteobacteria</taxon>
        <taxon>Hyphomicrobiales</taxon>
        <taxon>Xanthobacteraceae</taxon>
        <taxon>Azorhizobium</taxon>
    </lineage>
</organism>
<dbReference type="EMBL" id="BMCT01000001">
    <property type="protein sequence ID" value="GGF50458.1"/>
    <property type="molecule type" value="Genomic_DNA"/>
</dbReference>
<dbReference type="InterPro" id="IPR027266">
    <property type="entry name" value="TrmE/GcvT-like"/>
</dbReference>
<gene>
    <name evidence="1" type="ORF">GCM10007301_07290</name>
</gene>
<proteinExistence type="predicted"/>
<reference evidence="1" key="1">
    <citation type="journal article" date="2014" name="Int. J. Syst. Evol. Microbiol.">
        <title>Complete genome sequence of Corynebacterium casei LMG S-19264T (=DSM 44701T), isolated from a smear-ripened cheese.</title>
        <authorList>
            <consortium name="US DOE Joint Genome Institute (JGI-PGF)"/>
            <person name="Walter F."/>
            <person name="Albersmeier A."/>
            <person name="Kalinowski J."/>
            <person name="Ruckert C."/>
        </authorList>
    </citation>
    <scope>NUCLEOTIDE SEQUENCE</scope>
    <source>
        <strain evidence="1">CCM 7897</strain>
    </source>
</reference>
<protein>
    <recommendedName>
        <fullName evidence="3">Sarcosine oxidase subunit gamma</fullName>
    </recommendedName>
</protein>
<accession>A0A917BNU3</accession>
<comment type="caution">
    <text evidence="1">The sequence shown here is derived from an EMBL/GenBank/DDBJ whole genome shotgun (WGS) entry which is preliminary data.</text>
</comment>
<evidence type="ECO:0008006" key="3">
    <source>
        <dbReference type="Google" id="ProtNLM"/>
    </source>
</evidence>
<dbReference type="AlphaFoldDB" id="A0A917BNU3"/>
<evidence type="ECO:0000313" key="1">
    <source>
        <dbReference type="EMBL" id="GGF50458.1"/>
    </source>
</evidence>
<dbReference type="Gene3D" id="3.30.1360.120">
    <property type="entry name" value="Probable tRNA modification gtpase trme, domain 1"/>
    <property type="match status" value="1"/>
</dbReference>
<keyword evidence="2" id="KW-1185">Reference proteome</keyword>
<name>A0A917BNU3_9HYPH</name>
<sequence>MQAMAKRRTPLGLSYAPPNVPSPARLVPATSGGLDVTLRDLTACDRLGLKGRGASGWLSARGLALPQSNCRAAVSAHVDAVRLGSEDILLLPRSPEHPEGIQQLRADWQVATDVRKGFDALREETWAWFHIGGPDVFHLMSMTCPVDLGLERFLPGRVAQTRVAQMDCIVVRSDRAGGPGFDLFFDVTSSAFMRDSLTVLASAS</sequence>
<reference evidence="1" key="2">
    <citation type="submission" date="2020-09" db="EMBL/GenBank/DDBJ databases">
        <authorList>
            <person name="Sun Q."/>
            <person name="Sedlacek I."/>
        </authorList>
    </citation>
    <scope>NUCLEOTIDE SEQUENCE</scope>
    <source>
        <strain evidence="1">CCM 7897</strain>
    </source>
</reference>
<dbReference type="Proteomes" id="UP000606044">
    <property type="component" value="Unassembled WGS sequence"/>
</dbReference>
<dbReference type="SUPFAM" id="SSF103025">
    <property type="entry name" value="Folate-binding domain"/>
    <property type="match status" value="1"/>
</dbReference>